<protein>
    <submittedName>
        <fullName evidence="1">Hcp1-like superfamily protein</fullName>
    </submittedName>
</protein>
<dbReference type="AlphaFoldDB" id="A0A7L9RUV4"/>
<reference evidence="1 2" key="1">
    <citation type="submission" date="2020-06" db="EMBL/GenBank/DDBJ databases">
        <title>The endosymbiont of the kinetoplastid Bodo saltans is a Paracaedibacter-like alpha-proteobacterium possessing a putative toxin-antitoxin system.</title>
        <authorList>
            <person name="Midha S."/>
            <person name="Rigden D.J."/>
            <person name="Siozios S."/>
            <person name="Hurst G.D.D."/>
            <person name="Jackson A.P."/>
        </authorList>
    </citation>
    <scope>NUCLEOTIDE SEQUENCE [LARGE SCALE GENOMIC DNA]</scope>
    <source>
        <strain evidence="1">Lake Konstanz</strain>
    </source>
</reference>
<dbReference type="Gene3D" id="2.30.110.20">
    <property type="entry name" value="Hcp1-like"/>
    <property type="match status" value="1"/>
</dbReference>
<organism evidence="1 2">
    <name type="scientific">Candidatus Bodocaedibacter vickermanii</name>
    <dbReference type="NCBI Taxonomy" id="2741701"/>
    <lineage>
        <taxon>Bacteria</taxon>
        <taxon>Pseudomonadati</taxon>
        <taxon>Pseudomonadota</taxon>
        <taxon>Alphaproteobacteria</taxon>
        <taxon>Holosporales</taxon>
        <taxon>Candidatus Paracaedibacteraceae</taxon>
        <taxon>Candidatus Bodocaedibacter</taxon>
    </lineage>
</organism>
<keyword evidence="2" id="KW-1185">Reference proteome</keyword>
<sequence>MAENNTRTPNLLVKFDGIELGSEVKGYEKTWGILYNYTFSEKRKVSGDVSGPLESKAEIQLSNIMLELKHGLQDPVFATHLRSGDPFKNIQIITLINAKGANKVLSTITCENVKIVGRDVMQIIKCDGQDIDNILRLYITCDSMQEEFSKFGQDASAQGKNAAGWNYRTASANG</sequence>
<dbReference type="InterPro" id="IPR036624">
    <property type="entry name" value="Hcp1-lik_sf"/>
</dbReference>
<gene>
    <name evidence="1" type="ORF">CPBP_00987</name>
</gene>
<name>A0A7L9RUV4_9PROT</name>
<evidence type="ECO:0000313" key="1">
    <source>
        <dbReference type="EMBL" id="QOL20205.1"/>
    </source>
</evidence>
<dbReference type="EMBL" id="CP054719">
    <property type="protein sequence ID" value="QOL20205.1"/>
    <property type="molecule type" value="Genomic_DNA"/>
</dbReference>
<accession>A0A7L9RUV4</accession>
<dbReference type="SUPFAM" id="SSF141452">
    <property type="entry name" value="Hcp1-like"/>
    <property type="match status" value="1"/>
</dbReference>
<dbReference type="RefSeq" id="WP_350331759.1">
    <property type="nucleotide sequence ID" value="NZ_CP054719.1"/>
</dbReference>
<dbReference type="KEGG" id="pbal:CPBP_00987"/>
<evidence type="ECO:0000313" key="2">
    <source>
        <dbReference type="Proteomes" id="UP000594001"/>
    </source>
</evidence>
<dbReference type="Proteomes" id="UP000594001">
    <property type="component" value="Chromosome"/>
</dbReference>
<proteinExistence type="predicted"/>